<protein>
    <submittedName>
        <fullName evidence="2">DUF2509 family protein</fullName>
    </submittedName>
</protein>
<evidence type="ECO:0000313" key="2">
    <source>
        <dbReference type="EMBL" id="MBC9131226.1"/>
    </source>
</evidence>
<evidence type="ECO:0000313" key="3">
    <source>
        <dbReference type="Proteomes" id="UP000651208"/>
    </source>
</evidence>
<sequence length="156" mass="18491">MLRLKIFSMIAMRQAFKLLQLPSKGFSSLQMILIIMSLGIIMMKTFSHISTLWQKDYIQYKRYYQQFNQAQSSIEWAITQQWTIPTEHWQCQELLTYQLSACIKVAGLLNGEYVIVKGEFQRFKLFHLATLYNGKLTLQQGHWLDYCPNNKSQYCE</sequence>
<dbReference type="InterPro" id="IPR019652">
    <property type="entry name" value="DUF2509"/>
</dbReference>
<keyword evidence="1" id="KW-0812">Transmembrane</keyword>
<reference evidence="2 3" key="1">
    <citation type="submission" date="2020-06" db="EMBL/GenBank/DDBJ databases">
        <title>Frischella cerana isolated from Apis cerana gut homogenate.</title>
        <authorList>
            <person name="Wolter L.A."/>
            <person name="Suenami S."/>
            <person name="Miyazaki R."/>
        </authorList>
    </citation>
    <scope>NUCLEOTIDE SEQUENCE [LARGE SCALE GENOMIC DNA]</scope>
    <source>
        <strain evidence="2 3">Ac13</strain>
    </source>
</reference>
<keyword evidence="3" id="KW-1185">Reference proteome</keyword>
<accession>A0ABR7QYC3</accession>
<keyword evidence="1" id="KW-0472">Membrane</keyword>
<keyword evidence="1" id="KW-1133">Transmembrane helix</keyword>
<dbReference type="Proteomes" id="UP000651208">
    <property type="component" value="Unassembled WGS sequence"/>
</dbReference>
<dbReference type="Pfam" id="PF10713">
    <property type="entry name" value="DUF2509"/>
    <property type="match status" value="1"/>
</dbReference>
<dbReference type="RefSeq" id="WP_187755659.1">
    <property type="nucleotide sequence ID" value="NZ_JABURY010000016.1"/>
</dbReference>
<dbReference type="EMBL" id="JABURY010000016">
    <property type="protein sequence ID" value="MBC9131226.1"/>
    <property type="molecule type" value="Genomic_DNA"/>
</dbReference>
<name>A0ABR7QYC3_9GAMM</name>
<proteinExistence type="predicted"/>
<organism evidence="2 3">
    <name type="scientific">Frischella japonica</name>
    <dbReference type="NCBI Taxonomy" id="2741544"/>
    <lineage>
        <taxon>Bacteria</taxon>
        <taxon>Pseudomonadati</taxon>
        <taxon>Pseudomonadota</taxon>
        <taxon>Gammaproteobacteria</taxon>
        <taxon>Orbales</taxon>
        <taxon>Orbaceae</taxon>
        <taxon>Frischella</taxon>
    </lineage>
</organism>
<comment type="caution">
    <text evidence="2">The sequence shown here is derived from an EMBL/GenBank/DDBJ whole genome shotgun (WGS) entry which is preliminary data.</text>
</comment>
<feature type="transmembrane region" description="Helical" evidence="1">
    <location>
        <begin position="21"/>
        <end position="43"/>
    </location>
</feature>
<evidence type="ECO:0000256" key="1">
    <source>
        <dbReference type="SAM" id="Phobius"/>
    </source>
</evidence>
<gene>
    <name evidence="2" type="ORF">FcAc13_07880</name>
</gene>